<gene>
    <name evidence="5" type="primary">LOC106161611</name>
</gene>
<dbReference type="RefSeq" id="XP_013394084.1">
    <property type="nucleotide sequence ID" value="XM_013538630.2"/>
</dbReference>
<dbReference type="SUPFAM" id="SSF54791">
    <property type="entry name" value="Eukaryotic type KH-domain (KH-domain type I)"/>
    <property type="match status" value="3"/>
</dbReference>
<feature type="domain" description="K Homology" evidence="3">
    <location>
        <begin position="37"/>
        <end position="105"/>
    </location>
</feature>
<keyword evidence="1" id="KW-0677">Repeat</keyword>
<evidence type="ECO:0000313" key="4">
    <source>
        <dbReference type="Proteomes" id="UP000085678"/>
    </source>
</evidence>
<organism evidence="4 5">
    <name type="scientific">Lingula anatina</name>
    <name type="common">Brachiopod</name>
    <name type="synonym">Lingula unguis</name>
    <dbReference type="NCBI Taxonomy" id="7574"/>
    <lineage>
        <taxon>Eukaryota</taxon>
        <taxon>Metazoa</taxon>
        <taxon>Spiralia</taxon>
        <taxon>Lophotrochozoa</taxon>
        <taxon>Brachiopoda</taxon>
        <taxon>Linguliformea</taxon>
        <taxon>Lingulata</taxon>
        <taxon>Lingulida</taxon>
        <taxon>Linguloidea</taxon>
        <taxon>Lingulidae</taxon>
        <taxon>Lingula</taxon>
    </lineage>
</organism>
<dbReference type="InterPro" id="IPR004087">
    <property type="entry name" value="KH_dom"/>
</dbReference>
<feature type="domain" description="K Homology" evidence="3">
    <location>
        <begin position="121"/>
        <end position="192"/>
    </location>
</feature>
<dbReference type="Proteomes" id="UP000085678">
    <property type="component" value="Unplaced"/>
</dbReference>
<dbReference type="CDD" id="cd22438">
    <property type="entry name" value="KH-I_PCBP_rpt1"/>
    <property type="match status" value="1"/>
</dbReference>
<protein>
    <submittedName>
        <fullName evidence="5">Poly(RC)-binding protein 3 isoform X3</fullName>
    </submittedName>
</protein>
<dbReference type="SMART" id="SM00322">
    <property type="entry name" value="KH"/>
    <property type="match status" value="3"/>
</dbReference>
<sequence>MVLENETITMATTATTAVLVAEQGKTTTVNNNESPSTTLTIRMVMQGKEVGSIIGKKGDNIKKYREESGAKINISDGSCPERIVTITGTTDQIFKAFDMICKKFEEDLQNTVGPNNSVPLPPITLRLVVPASQCGCLIGKGGCKIKEIREVTGASIQVASEMLPNSTERAVTISGKAEAITQCVYHICCIMIDSPPKGATIPYRPKPVVPPVIFAGGQAFTTLPAAPQYLMPQPATAATSPDIMKMPHIQYGNQMIPMLTQQQLSASTIMPSTYGSVAPAVYSKAQPIQYGNQLMTWISPPPPQQQQQQAADVSVTPTTYNNSVPTGISPISSYATVRTTVPQTNNNQQTHEMNIPNDLIGCIIGRGGQKINEIRQLSGAIIKISNVEEGSADRKVTITGTPETINMAQYLINTSMELHKQMQMTLDPTSNPTTTLTSSPSPMIPTMMKPLSVSGMPLLGLNAGLLESSVWHKSLVTKVKGGVDLPNGLKAERSKFAPY</sequence>
<dbReference type="CDD" id="cd02396">
    <property type="entry name" value="KH-I_PCBP_rpt2"/>
    <property type="match status" value="1"/>
</dbReference>
<dbReference type="Gene3D" id="3.30.1370.10">
    <property type="entry name" value="K Homology domain, type 1"/>
    <property type="match status" value="3"/>
</dbReference>
<dbReference type="AlphaFoldDB" id="A0A1S3I9L6"/>
<evidence type="ECO:0000256" key="2">
    <source>
        <dbReference type="PROSITE-ProRule" id="PRU00117"/>
    </source>
</evidence>
<evidence type="ECO:0000313" key="5">
    <source>
        <dbReference type="RefSeq" id="XP_013394084.1"/>
    </source>
</evidence>
<dbReference type="GO" id="GO:0003723">
    <property type="term" value="F:RNA binding"/>
    <property type="evidence" value="ECO:0007669"/>
    <property type="project" value="UniProtKB-UniRule"/>
</dbReference>
<proteinExistence type="predicted"/>
<dbReference type="OrthoDB" id="442947at2759"/>
<dbReference type="PANTHER" id="PTHR10288">
    <property type="entry name" value="KH DOMAIN CONTAINING RNA BINDING PROTEIN"/>
    <property type="match status" value="1"/>
</dbReference>
<evidence type="ECO:0000259" key="3">
    <source>
        <dbReference type="SMART" id="SM00322"/>
    </source>
</evidence>
<keyword evidence="4" id="KW-1185">Reference proteome</keyword>
<evidence type="ECO:0000256" key="1">
    <source>
        <dbReference type="ARBA" id="ARBA00022737"/>
    </source>
</evidence>
<accession>A0A1S3I9L6</accession>
<keyword evidence="2" id="KW-0694">RNA-binding</keyword>
<name>A0A1S3I9L6_LINAN</name>
<dbReference type="PROSITE" id="PS50084">
    <property type="entry name" value="KH_TYPE_1"/>
    <property type="match status" value="3"/>
</dbReference>
<dbReference type="InterPro" id="IPR004088">
    <property type="entry name" value="KH_dom_type_1"/>
</dbReference>
<feature type="domain" description="K Homology" evidence="3">
    <location>
        <begin position="347"/>
        <end position="417"/>
    </location>
</feature>
<reference evidence="5" key="1">
    <citation type="submission" date="2025-08" db="UniProtKB">
        <authorList>
            <consortium name="RefSeq"/>
        </authorList>
    </citation>
    <scope>IDENTIFICATION</scope>
    <source>
        <tissue evidence="5">Gonads</tissue>
    </source>
</reference>
<dbReference type="CDD" id="cd22439">
    <property type="entry name" value="KH-I_PCBP_rpt3"/>
    <property type="match status" value="1"/>
</dbReference>
<dbReference type="GeneID" id="106161611"/>
<dbReference type="InterPro" id="IPR036612">
    <property type="entry name" value="KH_dom_type_1_sf"/>
</dbReference>
<dbReference type="Pfam" id="PF00013">
    <property type="entry name" value="KH_1"/>
    <property type="match status" value="3"/>
</dbReference>